<evidence type="ECO:0000256" key="2">
    <source>
        <dbReference type="ARBA" id="ARBA00023015"/>
    </source>
</evidence>
<dbReference type="InterPro" id="IPR036879">
    <property type="entry name" value="TF_MADSbox_sf"/>
</dbReference>
<feature type="domain" description="MADS-box" evidence="8">
    <location>
        <begin position="1"/>
        <end position="61"/>
    </location>
</feature>
<dbReference type="FunFam" id="3.40.1810.10:FF:000014">
    <property type="entry name" value="MADS-box transcription factor 41"/>
    <property type="match status" value="1"/>
</dbReference>
<accession>A0ABD0UW42</accession>
<organism evidence="9 10">
    <name type="scientific">Dendrobium thyrsiflorum</name>
    <name type="common">Pinecone-like raceme dendrobium</name>
    <name type="synonym">Orchid</name>
    <dbReference type="NCBI Taxonomy" id="117978"/>
    <lineage>
        <taxon>Eukaryota</taxon>
        <taxon>Viridiplantae</taxon>
        <taxon>Streptophyta</taxon>
        <taxon>Embryophyta</taxon>
        <taxon>Tracheophyta</taxon>
        <taxon>Spermatophyta</taxon>
        <taxon>Magnoliopsida</taxon>
        <taxon>Liliopsida</taxon>
        <taxon>Asparagales</taxon>
        <taxon>Orchidaceae</taxon>
        <taxon>Epidendroideae</taxon>
        <taxon>Malaxideae</taxon>
        <taxon>Dendrobiinae</taxon>
        <taxon>Dendrobium</taxon>
    </lineage>
</organism>
<dbReference type="InterPro" id="IPR002100">
    <property type="entry name" value="TF_MADSbox"/>
</dbReference>
<dbReference type="PROSITE" id="PS50066">
    <property type="entry name" value="MADS_BOX_2"/>
    <property type="match status" value="1"/>
</dbReference>
<feature type="coiled-coil region" evidence="7">
    <location>
        <begin position="110"/>
        <end position="144"/>
    </location>
</feature>
<keyword evidence="2" id="KW-0805">Transcription regulation</keyword>
<dbReference type="PRINTS" id="PR00404">
    <property type="entry name" value="MADSDOMAIN"/>
</dbReference>
<dbReference type="InterPro" id="IPR033896">
    <property type="entry name" value="MEF2-like_N"/>
</dbReference>
<dbReference type="EMBL" id="JANQDX010000010">
    <property type="protein sequence ID" value="KAL0917057.1"/>
    <property type="molecule type" value="Genomic_DNA"/>
</dbReference>
<dbReference type="GO" id="GO:0080092">
    <property type="term" value="P:regulation of pollen tube growth"/>
    <property type="evidence" value="ECO:0007669"/>
    <property type="project" value="UniProtKB-ARBA"/>
</dbReference>
<dbReference type="Gene3D" id="3.40.1810.10">
    <property type="entry name" value="Transcription factor, MADS-box"/>
    <property type="match status" value="1"/>
</dbReference>
<dbReference type="Pfam" id="PF00319">
    <property type="entry name" value="SRF-TF"/>
    <property type="match status" value="1"/>
</dbReference>
<comment type="subcellular location">
    <subcellularLocation>
        <location evidence="1">Nucleus</location>
    </subcellularLocation>
</comment>
<evidence type="ECO:0000259" key="8">
    <source>
        <dbReference type="PROSITE" id="PS50066"/>
    </source>
</evidence>
<evidence type="ECO:0000256" key="1">
    <source>
        <dbReference type="ARBA" id="ARBA00004123"/>
    </source>
</evidence>
<dbReference type="PROSITE" id="PS00350">
    <property type="entry name" value="MADS_BOX_1"/>
    <property type="match status" value="1"/>
</dbReference>
<evidence type="ECO:0000313" key="10">
    <source>
        <dbReference type="Proteomes" id="UP001552299"/>
    </source>
</evidence>
<evidence type="ECO:0000256" key="3">
    <source>
        <dbReference type="ARBA" id="ARBA00023054"/>
    </source>
</evidence>
<dbReference type="PANTHER" id="PTHR48019">
    <property type="entry name" value="SERUM RESPONSE FACTOR HOMOLOG"/>
    <property type="match status" value="1"/>
</dbReference>
<evidence type="ECO:0000256" key="5">
    <source>
        <dbReference type="ARBA" id="ARBA00023163"/>
    </source>
</evidence>
<name>A0ABD0UW42_DENTH</name>
<keyword evidence="5" id="KW-0804">Transcription</keyword>
<comment type="caution">
    <text evidence="9">The sequence shown here is derived from an EMBL/GenBank/DDBJ whole genome shotgun (WGS) entry which is preliminary data.</text>
</comment>
<keyword evidence="10" id="KW-1185">Reference proteome</keyword>
<keyword evidence="6" id="KW-0539">Nucleus</keyword>
<keyword evidence="4" id="KW-0238">DNA-binding</keyword>
<proteinExistence type="predicted"/>
<dbReference type="AlphaFoldDB" id="A0ABD0UW42"/>
<dbReference type="GO" id="GO:0010152">
    <property type="term" value="P:pollen maturation"/>
    <property type="evidence" value="ECO:0007669"/>
    <property type="project" value="UniProtKB-ARBA"/>
</dbReference>
<evidence type="ECO:0000256" key="6">
    <source>
        <dbReference type="ARBA" id="ARBA00023242"/>
    </source>
</evidence>
<dbReference type="CDD" id="cd00265">
    <property type="entry name" value="MADS_MEF2_like"/>
    <property type="match status" value="1"/>
</dbReference>
<dbReference type="GO" id="GO:0003677">
    <property type="term" value="F:DNA binding"/>
    <property type="evidence" value="ECO:0007669"/>
    <property type="project" value="UniProtKB-KW"/>
</dbReference>
<reference evidence="9 10" key="1">
    <citation type="journal article" date="2024" name="Plant Biotechnol. J.">
        <title>Dendrobium thyrsiflorum genome and its molecular insights into genes involved in important horticultural traits.</title>
        <authorList>
            <person name="Chen B."/>
            <person name="Wang J.Y."/>
            <person name="Zheng P.J."/>
            <person name="Li K.L."/>
            <person name="Liang Y.M."/>
            <person name="Chen X.F."/>
            <person name="Zhang C."/>
            <person name="Zhao X."/>
            <person name="He X."/>
            <person name="Zhang G.Q."/>
            <person name="Liu Z.J."/>
            <person name="Xu Q."/>
        </authorList>
    </citation>
    <scope>NUCLEOTIDE SEQUENCE [LARGE SCALE GENOMIC DNA]</scope>
    <source>
        <strain evidence="9">GZMU011</strain>
    </source>
</reference>
<dbReference type="Proteomes" id="UP001552299">
    <property type="component" value="Unassembled WGS sequence"/>
</dbReference>
<gene>
    <name evidence="9" type="ORF">M5K25_012098</name>
</gene>
<keyword evidence="3 7" id="KW-0175">Coiled coil</keyword>
<evidence type="ECO:0000256" key="7">
    <source>
        <dbReference type="SAM" id="Coils"/>
    </source>
</evidence>
<evidence type="ECO:0000256" key="4">
    <source>
        <dbReference type="ARBA" id="ARBA00023125"/>
    </source>
</evidence>
<protein>
    <recommendedName>
        <fullName evidence="8">MADS-box domain-containing protein</fullName>
    </recommendedName>
</protein>
<dbReference type="GO" id="GO:0005634">
    <property type="term" value="C:nucleus"/>
    <property type="evidence" value="ECO:0007669"/>
    <property type="project" value="UniProtKB-SubCell"/>
</dbReference>
<dbReference type="InterPro" id="IPR050142">
    <property type="entry name" value="MADS-box/MEF2_TF"/>
</dbReference>
<evidence type="ECO:0000313" key="9">
    <source>
        <dbReference type="EMBL" id="KAL0917057.1"/>
    </source>
</evidence>
<dbReference type="SUPFAM" id="SSF55455">
    <property type="entry name" value="SRF-like"/>
    <property type="match status" value="1"/>
</dbReference>
<sequence length="316" mass="36261">MGRVKLQIKKIENNTNRQVTFSKRRNGIIKKAYELSVLCDIDIALIMFSPSGRLSHFAGRRRIEDVIEKYINLPERDREEVKLDRDHLMRTLNKLKYENDMAAQQANPEMLSSNSKVEELQRELSACQQQLQSLEKRLSFFEADPTTLASFISLSELESYEKFFMESLARVSEKKNFLLSNHLPAYDPSLASIPMYLQSQQEGMANPFSYDHIEWVPDSSARYNQSWYFTSDPFVALRDHEIYEPMSAQMDPQVGCDTWQQAYAYTEPCSTLIPPTSLTMQRLDAGVHTSVEMTEQPSVEVQAEDGRCGGENVNVG</sequence>
<dbReference type="SMART" id="SM00432">
    <property type="entry name" value="MADS"/>
    <property type="match status" value="1"/>
</dbReference>